<feature type="compositionally biased region" description="Low complexity" evidence="1">
    <location>
        <begin position="82"/>
        <end position="91"/>
    </location>
</feature>
<name>A0ABD3AGS5_9GENT</name>
<feature type="compositionally biased region" description="Low complexity" evidence="1">
    <location>
        <begin position="190"/>
        <end position="205"/>
    </location>
</feature>
<dbReference type="PANTHER" id="PTHR33673:SF38">
    <property type="entry name" value="CHROMODOMAIN-HELICASE-DNA-BINDING PROTEIN 7-LIKE"/>
    <property type="match status" value="1"/>
</dbReference>
<feature type="compositionally biased region" description="Basic and acidic residues" evidence="1">
    <location>
        <begin position="125"/>
        <end position="134"/>
    </location>
</feature>
<dbReference type="AlphaFoldDB" id="A0ABD3AGS5"/>
<feature type="region of interest" description="Disordered" evidence="1">
    <location>
        <begin position="394"/>
        <end position="448"/>
    </location>
</feature>
<proteinExistence type="predicted"/>
<feature type="region of interest" description="Disordered" evidence="1">
    <location>
        <begin position="189"/>
        <end position="277"/>
    </location>
</feature>
<reference evidence="2 3" key="1">
    <citation type="submission" date="2024-11" db="EMBL/GenBank/DDBJ databases">
        <title>A near-complete genome assembly of Cinchona calisaya.</title>
        <authorList>
            <person name="Lian D.C."/>
            <person name="Zhao X.W."/>
            <person name="Wei L."/>
        </authorList>
    </citation>
    <scope>NUCLEOTIDE SEQUENCE [LARGE SCALE GENOMIC DNA]</scope>
    <source>
        <tissue evidence="2">Nenye</tissue>
    </source>
</reference>
<sequence>MPETDPTNMEHEHWNTNSGNLIMQSPSVVDGVDDQGWSKVLRSSSSSSSSFDSQLEDDEQSFKMESSPAVGGVDVQVCRNTSRSSSSSSSSPVSRLDGNVWDENEQHKNQNGVNLMIQSSPTVHELVDHQDSSKMSRSSSSSSSSPEPSTESPFKEHDEKDWKTSTANLVMQSSLAVDQVDVQVSNKNLRSASSSYSFSSSCSPDSPRDDPFREDDQECRNSFQSNVSLPGQNNEGEIGNGKPKETAEVKNPSPDFESNLADMPATDSPPMQAMERPTNSKYRIPSHVFARTKSNNPVDWSVTSNESLFSIHMGNMSFTRDQLFLRPEELATIPGESSTSGQMFNYSTSALPGESTTTTPGQMFNYSTNQPPGSKAEDGKSHELAVETMKEVLKENDHQKPPGNNAAGGKSHESAVEKTKEVLKENEHQNREKSIAEGRISHHSAGSNASTMSFAFPILTDLERGHSVSIDGSSRLGRENQQIESQKLSTPKTPSQALEQPKLNDDPPAGTESRFGISWFSCMPCCTFCR</sequence>
<accession>A0ABD3AGS5</accession>
<feature type="compositionally biased region" description="Polar residues" evidence="1">
    <location>
        <begin position="479"/>
        <end position="498"/>
    </location>
</feature>
<evidence type="ECO:0000313" key="3">
    <source>
        <dbReference type="Proteomes" id="UP001630127"/>
    </source>
</evidence>
<feature type="compositionally biased region" description="Polar residues" evidence="1">
    <location>
        <begin position="15"/>
        <end position="27"/>
    </location>
</feature>
<evidence type="ECO:0000313" key="2">
    <source>
        <dbReference type="EMBL" id="KAL3529682.1"/>
    </source>
</evidence>
<protein>
    <submittedName>
        <fullName evidence="2">Uncharacterized protein</fullName>
    </submittedName>
</protein>
<evidence type="ECO:0000256" key="1">
    <source>
        <dbReference type="SAM" id="MobiDB-lite"/>
    </source>
</evidence>
<feature type="compositionally biased region" description="Low complexity" evidence="1">
    <location>
        <begin position="135"/>
        <end position="152"/>
    </location>
</feature>
<dbReference type="PANTHER" id="PTHR33673">
    <property type="entry name" value="SUPPRESSOR SRP40-LIKE PROTEIN"/>
    <property type="match status" value="1"/>
</dbReference>
<dbReference type="Proteomes" id="UP001630127">
    <property type="component" value="Unassembled WGS sequence"/>
</dbReference>
<feature type="region of interest" description="Disordered" evidence="1">
    <location>
        <begin position="470"/>
        <end position="511"/>
    </location>
</feature>
<comment type="caution">
    <text evidence="2">The sequence shown here is derived from an EMBL/GenBank/DDBJ whole genome shotgun (WGS) entry which is preliminary data.</text>
</comment>
<dbReference type="EMBL" id="JBJUIK010000004">
    <property type="protein sequence ID" value="KAL3529682.1"/>
    <property type="molecule type" value="Genomic_DNA"/>
</dbReference>
<feature type="region of interest" description="Disordered" evidence="1">
    <location>
        <begin position="1"/>
        <end position="166"/>
    </location>
</feature>
<feature type="compositionally biased region" description="Polar residues" evidence="1">
    <location>
        <begin position="220"/>
        <end position="235"/>
    </location>
</feature>
<organism evidence="2 3">
    <name type="scientific">Cinchona calisaya</name>
    <dbReference type="NCBI Taxonomy" id="153742"/>
    <lineage>
        <taxon>Eukaryota</taxon>
        <taxon>Viridiplantae</taxon>
        <taxon>Streptophyta</taxon>
        <taxon>Embryophyta</taxon>
        <taxon>Tracheophyta</taxon>
        <taxon>Spermatophyta</taxon>
        <taxon>Magnoliopsida</taxon>
        <taxon>eudicotyledons</taxon>
        <taxon>Gunneridae</taxon>
        <taxon>Pentapetalae</taxon>
        <taxon>asterids</taxon>
        <taxon>lamiids</taxon>
        <taxon>Gentianales</taxon>
        <taxon>Rubiaceae</taxon>
        <taxon>Cinchonoideae</taxon>
        <taxon>Cinchoneae</taxon>
        <taxon>Cinchona</taxon>
    </lineage>
</organism>
<gene>
    <name evidence="2" type="ORF">ACH5RR_009004</name>
</gene>
<feature type="compositionally biased region" description="Basic and acidic residues" evidence="1">
    <location>
        <begin position="153"/>
        <end position="163"/>
    </location>
</feature>
<keyword evidence="3" id="KW-1185">Reference proteome</keyword>
<feature type="compositionally biased region" description="Polar residues" evidence="1">
    <location>
        <begin position="109"/>
        <end position="122"/>
    </location>
</feature>
<feature type="compositionally biased region" description="Basic and acidic residues" evidence="1">
    <location>
        <begin position="410"/>
        <end position="440"/>
    </location>
</feature>